<feature type="repeat" description="TPR" evidence="10">
    <location>
        <begin position="477"/>
        <end position="510"/>
    </location>
</feature>
<dbReference type="Gene3D" id="3.40.50.300">
    <property type="entry name" value="P-loop containing nucleotide triphosphate hydrolases"/>
    <property type="match status" value="1"/>
</dbReference>
<dbReference type="InterPro" id="IPR019734">
    <property type="entry name" value="TPR_rpt"/>
</dbReference>
<evidence type="ECO:0000256" key="5">
    <source>
        <dbReference type="ARBA" id="ARBA00022737"/>
    </source>
</evidence>
<sequence>MTSATEKRPKHPNNITRFLRGKPIAQVARELKIAERTFRGWVLGEVRVPQHYVEQLTEYFGCSEVQLLTKRVVPAGNMPYQRNALFTGRDELLRQLHHALNKNALVALTQPQALCGLGGIGKTQTVIEYAYRYCNDYDVVFWIKTDTRENVLSDMLHIATLLELPERSAQDSSLIVAALKKWLQTHKDWLLIFDNADDLTFVRDALPATYEGHVLLTTRAQAMGRLAHRLDVEEMSEEIGALFILRRSGRISSEGGMDDASEVDRLAARDLVRELGGLPLALDQAGAYMEESSCSITEYLQLYRKESLALLARRGGIVNDHPAPVSTTWSISFTEVESLQPAAADLLRVCAFLDPDAIPEELVVEGAGELGPRLVSVAANPLLLHQAIASLWKYSLIRRTVDAKMLSLHRLVQLVQKETMDAAERKTWAERVVRAVHRVFPARIDVSSWHVCQRLLAQAQVCALLIEQEQFTFAEAAQLLNQAAYYLRERARYSEAEELYRKALEIREQLVGPLHLDVAQSNYNLARLYFDIARYEEAEALYRRALEIRRHLLGPDHILVAQTLNSQALTLWGGGTQYEYAEQLYAQALEIFDRTVGHEHQLTAHAMNNLALLYETLERKEEAEQLHLQVLAIRERLLPGVHLDTAQSLQNLAYIYVSLQKREKYPDAERLFFRSLEIREQLLGPDHPQTARSLNNLALLYEAQDRYEEAKPLYQRALEIREKALGSENQKTKVTRAAYEALLQRLEQTSST</sequence>
<keyword evidence="9" id="KW-0206">Cytoskeleton</keyword>
<evidence type="ECO:0000256" key="3">
    <source>
        <dbReference type="ARBA" id="ARBA00022490"/>
    </source>
</evidence>
<evidence type="ECO:0000259" key="12">
    <source>
        <dbReference type="Pfam" id="PF25000"/>
    </source>
</evidence>
<dbReference type="Pfam" id="PF13424">
    <property type="entry name" value="TPR_12"/>
    <property type="match status" value="3"/>
</dbReference>
<accession>A0A402BL82</accession>
<organism evidence="13 14">
    <name type="scientific">Dictyobacter alpinus</name>
    <dbReference type="NCBI Taxonomy" id="2014873"/>
    <lineage>
        <taxon>Bacteria</taxon>
        <taxon>Bacillati</taxon>
        <taxon>Chloroflexota</taxon>
        <taxon>Ktedonobacteria</taxon>
        <taxon>Ktedonobacterales</taxon>
        <taxon>Dictyobacteraceae</taxon>
        <taxon>Dictyobacter</taxon>
    </lineage>
</organism>
<evidence type="ECO:0000256" key="6">
    <source>
        <dbReference type="ARBA" id="ARBA00022803"/>
    </source>
</evidence>
<keyword evidence="7" id="KW-0175">Coiled coil</keyword>
<evidence type="ECO:0000256" key="9">
    <source>
        <dbReference type="ARBA" id="ARBA00023212"/>
    </source>
</evidence>
<evidence type="ECO:0000313" key="14">
    <source>
        <dbReference type="Proteomes" id="UP000287171"/>
    </source>
</evidence>
<evidence type="ECO:0000313" key="13">
    <source>
        <dbReference type="EMBL" id="GCE32070.1"/>
    </source>
</evidence>
<gene>
    <name evidence="13" type="ORF">KDA_75540</name>
</gene>
<evidence type="ECO:0000256" key="2">
    <source>
        <dbReference type="ARBA" id="ARBA00009622"/>
    </source>
</evidence>
<dbReference type="AlphaFoldDB" id="A0A402BL82"/>
<dbReference type="SUPFAM" id="SSF52540">
    <property type="entry name" value="P-loop containing nucleoside triphosphate hydrolases"/>
    <property type="match status" value="1"/>
</dbReference>
<dbReference type="SMART" id="SM00028">
    <property type="entry name" value="TPR"/>
    <property type="match status" value="6"/>
</dbReference>
<dbReference type="SUPFAM" id="SSF81901">
    <property type="entry name" value="HCP-like"/>
    <property type="match status" value="1"/>
</dbReference>
<dbReference type="PRINTS" id="PR00381">
    <property type="entry name" value="KINESINLIGHT"/>
</dbReference>
<dbReference type="InterPro" id="IPR002151">
    <property type="entry name" value="Kinesin_light"/>
</dbReference>
<dbReference type="InterPro" id="IPR011990">
    <property type="entry name" value="TPR-like_helical_dom_sf"/>
</dbReference>
<evidence type="ECO:0000256" key="1">
    <source>
        <dbReference type="ARBA" id="ARBA00004245"/>
    </source>
</evidence>
<evidence type="ECO:0000256" key="7">
    <source>
        <dbReference type="ARBA" id="ARBA00023054"/>
    </source>
</evidence>
<proteinExistence type="inferred from homology"/>
<dbReference type="Pfam" id="PF00931">
    <property type="entry name" value="NB-ARC"/>
    <property type="match status" value="1"/>
</dbReference>
<dbReference type="InterPro" id="IPR002182">
    <property type="entry name" value="NB-ARC"/>
</dbReference>
<keyword evidence="14" id="KW-1185">Reference proteome</keyword>
<dbReference type="PANTHER" id="PTHR45783:SF3">
    <property type="entry name" value="KINESIN LIGHT CHAIN"/>
    <property type="match status" value="1"/>
</dbReference>
<dbReference type="RefSeq" id="WP_161982719.1">
    <property type="nucleotide sequence ID" value="NZ_BIFT01000003.1"/>
</dbReference>
<dbReference type="GO" id="GO:0005871">
    <property type="term" value="C:kinesin complex"/>
    <property type="evidence" value="ECO:0007669"/>
    <property type="project" value="InterPro"/>
</dbReference>
<evidence type="ECO:0000256" key="10">
    <source>
        <dbReference type="PROSITE-ProRule" id="PRU00339"/>
    </source>
</evidence>
<dbReference type="InterPro" id="IPR027417">
    <property type="entry name" value="P-loop_NTPase"/>
</dbReference>
<dbReference type="EMBL" id="BIFT01000003">
    <property type="protein sequence ID" value="GCE32070.1"/>
    <property type="molecule type" value="Genomic_DNA"/>
</dbReference>
<feature type="repeat" description="TPR" evidence="10">
    <location>
        <begin position="691"/>
        <end position="724"/>
    </location>
</feature>
<dbReference type="NCBIfam" id="NF040586">
    <property type="entry name" value="FxSxx_TPR"/>
    <property type="match status" value="1"/>
</dbReference>
<evidence type="ECO:0000256" key="4">
    <source>
        <dbReference type="ARBA" id="ARBA00022701"/>
    </source>
</evidence>
<evidence type="ECO:0000259" key="11">
    <source>
        <dbReference type="Pfam" id="PF00931"/>
    </source>
</evidence>
<keyword evidence="8" id="KW-0505">Motor protein</keyword>
<dbReference type="Pfam" id="PF25000">
    <property type="entry name" value="DUF7779"/>
    <property type="match status" value="1"/>
</dbReference>
<keyword evidence="6 10" id="KW-0802">TPR repeat</keyword>
<feature type="domain" description="NB-ARC" evidence="11">
    <location>
        <begin position="113"/>
        <end position="224"/>
    </location>
</feature>
<dbReference type="GO" id="GO:0007018">
    <property type="term" value="P:microtubule-based movement"/>
    <property type="evidence" value="ECO:0007669"/>
    <property type="project" value="TreeGrafter"/>
</dbReference>
<comment type="subcellular location">
    <subcellularLocation>
        <location evidence="1">Cytoplasm</location>
        <location evidence="1">Cytoskeleton</location>
    </subcellularLocation>
</comment>
<keyword evidence="4" id="KW-0493">Microtubule</keyword>
<dbReference type="Gene3D" id="1.25.40.10">
    <property type="entry name" value="Tetratricopeptide repeat domain"/>
    <property type="match status" value="2"/>
</dbReference>
<feature type="repeat" description="TPR" evidence="10">
    <location>
        <begin position="519"/>
        <end position="552"/>
    </location>
</feature>
<dbReference type="PANTHER" id="PTHR45783">
    <property type="entry name" value="KINESIN LIGHT CHAIN"/>
    <property type="match status" value="1"/>
</dbReference>
<dbReference type="InterPro" id="IPR056681">
    <property type="entry name" value="DUF7779"/>
</dbReference>
<dbReference type="Proteomes" id="UP000287171">
    <property type="component" value="Unassembled WGS sequence"/>
</dbReference>
<protein>
    <submittedName>
        <fullName evidence="13">Uncharacterized protein</fullName>
    </submittedName>
</protein>
<dbReference type="GO" id="GO:0005737">
    <property type="term" value="C:cytoplasm"/>
    <property type="evidence" value="ECO:0007669"/>
    <property type="project" value="TreeGrafter"/>
</dbReference>
<keyword evidence="3" id="KW-0963">Cytoplasm</keyword>
<comment type="similarity">
    <text evidence="2">Belongs to the kinesin light chain family.</text>
</comment>
<comment type="caution">
    <text evidence="13">The sequence shown here is derived from an EMBL/GenBank/DDBJ whole genome shotgun (WGS) entry which is preliminary data.</text>
</comment>
<evidence type="ECO:0000256" key="8">
    <source>
        <dbReference type="ARBA" id="ARBA00023175"/>
    </source>
</evidence>
<name>A0A402BL82_9CHLR</name>
<keyword evidence="5" id="KW-0677">Repeat</keyword>
<dbReference type="GO" id="GO:0019894">
    <property type="term" value="F:kinesin binding"/>
    <property type="evidence" value="ECO:0007669"/>
    <property type="project" value="TreeGrafter"/>
</dbReference>
<dbReference type="PROSITE" id="PS50005">
    <property type="entry name" value="TPR"/>
    <property type="match status" value="3"/>
</dbReference>
<dbReference type="GO" id="GO:0005874">
    <property type="term" value="C:microtubule"/>
    <property type="evidence" value="ECO:0007669"/>
    <property type="project" value="UniProtKB-KW"/>
</dbReference>
<reference evidence="14" key="1">
    <citation type="submission" date="2018-12" db="EMBL/GenBank/DDBJ databases">
        <title>Tengunoibacter tsumagoiensis gen. nov., sp. nov., Dictyobacter kobayashii sp. nov., D. alpinus sp. nov., and D. joshuensis sp. nov. and description of Dictyobacteraceae fam. nov. within the order Ktedonobacterales isolated from Tengu-no-mugimeshi.</title>
        <authorList>
            <person name="Wang C.M."/>
            <person name="Zheng Y."/>
            <person name="Sakai Y."/>
            <person name="Toyoda A."/>
            <person name="Minakuchi Y."/>
            <person name="Abe K."/>
            <person name="Yokota A."/>
            <person name="Yabe S."/>
        </authorList>
    </citation>
    <scope>NUCLEOTIDE SEQUENCE [LARGE SCALE GENOMIC DNA]</scope>
    <source>
        <strain evidence="14">Uno16</strain>
    </source>
</reference>
<feature type="domain" description="DUF7779" evidence="12">
    <location>
        <begin position="335"/>
        <end position="424"/>
    </location>
</feature>
<dbReference type="GO" id="GO:0043531">
    <property type="term" value="F:ADP binding"/>
    <property type="evidence" value="ECO:0007669"/>
    <property type="project" value="InterPro"/>
</dbReference>